<protein>
    <submittedName>
        <fullName evidence="1">57_t:CDS:1</fullName>
    </submittedName>
</protein>
<dbReference type="Proteomes" id="UP000789860">
    <property type="component" value="Unassembled WGS sequence"/>
</dbReference>
<comment type="caution">
    <text evidence="1">The sequence shown here is derived from an EMBL/GenBank/DDBJ whole genome shotgun (WGS) entry which is preliminary data.</text>
</comment>
<dbReference type="EMBL" id="CAJVPM010034061">
    <property type="protein sequence ID" value="CAG8686659.1"/>
    <property type="molecule type" value="Genomic_DNA"/>
</dbReference>
<keyword evidence="2" id="KW-1185">Reference proteome</keyword>
<evidence type="ECO:0000313" key="2">
    <source>
        <dbReference type="Proteomes" id="UP000789860"/>
    </source>
</evidence>
<organism evidence="1 2">
    <name type="scientific">Scutellospora calospora</name>
    <dbReference type="NCBI Taxonomy" id="85575"/>
    <lineage>
        <taxon>Eukaryota</taxon>
        <taxon>Fungi</taxon>
        <taxon>Fungi incertae sedis</taxon>
        <taxon>Mucoromycota</taxon>
        <taxon>Glomeromycotina</taxon>
        <taxon>Glomeromycetes</taxon>
        <taxon>Diversisporales</taxon>
        <taxon>Gigasporaceae</taxon>
        <taxon>Scutellospora</taxon>
    </lineage>
</organism>
<evidence type="ECO:0000313" key="1">
    <source>
        <dbReference type="EMBL" id="CAG8686659.1"/>
    </source>
</evidence>
<name>A0ACA9P7D6_9GLOM</name>
<sequence length="181" mass="21298">MLIDAVATLYFLDESTDADSNKLLDSIKKIPEHIRTKLATSHPKTINCKVKLSRQDPCEPFNCIMDFWSVIYEMQIISQLQFTAAQEFKFINDEYNTTFRKISEFRDWMLINSTRNPLDFTPHQRLLWIYENDDNVPAIKAKHMLNNIIQDILYGWHNKLWNNSFNDIVDDDVTASKFSKA</sequence>
<gene>
    <name evidence="1" type="ORF">SCALOS_LOCUS9949</name>
</gene>
<feature type="non-terminal residue" evidence="1">
    <location>
        <position position="181"/>
    </location>
</feature>
<accession>A0ACA9P7D6</accession>
<proteinExistence type="predicted"/>
<reference evidence="1" key="1">
    <citation type="submission" date="2021-06" db="EMBL/GenBank/DDBJ databases">
        <authorList>
            <person name="Kallberg Y."/>
            <person name="Tangrot J."/>
            <person name="Rosling A."/>
        </authorList>
    </citation>
    <scope>NUCLEOTIDE SEQUENCE</scope>
    <source>
        <strain evidence="1">AU212A</strain>
    </source>
</reference>